<feature type="region of interest" description="Disordered" evidence="3">
    <location>
        <begin position="108"/>
        <end position="171"/>
    </location>
</feature>
<gene>
    <name evidence="4" type="ORF">EXY26_10005</name>
</gene>
<evidence type="ECO:0000256" key="3">
    <source>
        <dbReference type="SAM" id="MobiDB-lite"/>
    </source>
</evidence>
<evidence type="ECO:0000313" key="4">
    <source>
        <dbReference type="EMBL" id="TFH57305.1"/>
    </source>
</evidence>
<protein>
    <submittedName>
        <fullName evidence="4">Single-stranded DNA-binding protein</fullName>
    </submittedName>
</protein>
<dbReference type="Pfam" id="PF00436">
    <property type="entry name" value="SSB"/>
    <property type="match status" value="1"/>
</dbReference>
<dbReference type="InterPro" id="IPR000424">
    <property type="entry name" value="Primosome_PriB/ssb"/>
</dbReference>
<dbReference type="GO" id="GO:0003697">
    <property type="term" value="F:single-stranded DNA binding"/>
    <property type="evidence" value="ECO:0007669"/>
    <property type="project" value="InterPro"/>
</dbReference>
<dbReference type="EMBL" id="SPDS01000001">
    <property type="protein sequence ID" value="TFH57305.1"/>
    <property type="molecule type" value="Genomic_DNA"/>
</dbReference>
<proteinExistence type="predicted"/>
<dbReference type="CDD" id="cd04496">
    <property type="entry name" value="SSB_OBF"/>
    <property type="match status" value="1"/>
</dbReference>
<evidence type="ECO:0000256" key="2">
    <source>
        <dbReference type="PROSITE-ProRule" id="PRU00252"/>
    </source>
</evidence>
<evidence type="ECO:0000256" key="1">
    <source>
        <dbReference type="ARBA" id="ARBA00023125"/>
    </source>
</evidence>
<sequence>MGQTAFHGNLGKIHGLKVSNDGKPRISFSVGEGHSKFNKQTNQWDKTGSTWRNVTVFGKRAETLAEVLQEGAKQQLVVIGREETREYEHNGEKRESLDCIADIVGIVPSAPQGNSNGFQQSAQQSAPQQSQPQQGGGWNAPAADPWSTGNNPAQGNNGGGWGNPQQSEAPF</sequence>
<dbReference type="PROSITE" id="PS50935">
    <property type="entry name" value="SSB"/>
    <property type="match status" value="1"/>
</dbReference>
<dbReference type="Proteomes" id="UP000297638">
    <property type="component" value="Unassembled WGS sequence"/>
</dbReference>
<organism evidence="4 5">
    <name type="scientific">Glutamicibacter arilaitensis</name>
    <dbReference type="NCBI Taxonomy" id="256701"/>
    <lineage>
        <taxon>Bacteria</taxon>
        <taxon>Bacillati</taxon>
        <taxon>Actinomycetota</taxon>
        <taxon>Actinomycetes</taxon>
        <taxon>Micrococcales</taxon>
        <taxon>Micrococcaceae</taxon>
        <taxon>Glutamicibacter</taxon>
    </lineage>
</organism>
<dbReference type="SUPFAM" id="SSF50249">
    <property type="entry name" value="Nucleic acid-binding proteins"/>
    <property type="match status" value="1"/>
</dbReference>
<dbReference type="Gene3D" id="2.40.50.140">
    <property type="entry name" value="Nucleic acid-binding proteins"/>
    <property type="match status" value="1"/>
</dbReference>
<feature type="compositionally biased region" description="Low complexity" evidence="3">
    <location>
        <begin position="119"/>
        <end position="133"/>
    </location>
</feature>
<dbReference type="AlphaFoldDB" id="A0A4Y8TYM4"/>
<keyword evidence="1 2" id="KW-0238">DNA-binding</keyword>
<reference evidence="4 5" key="1">
    <citation type="submission" date="2019-03" db="EMBL/GenBank/DDBJ databases">
        <title>Glutamicibacter sp. LJH19 genome.</title>
        <authorList>
            <person name="Sinai Borker S."/>
            <person name="Kumar R."/>
        </authorList>
    </citation>
    <scope>NUCLEOTIDE SEQUENCE [LARGE SCALE GENOMIC DNA]</scope>
    <source>
        <strain evidence="4 5">LJH19</strain>
    </source>
</reference>
<evidence type="ECO:0000313" key="5">
    <source>
        <dbReference type="Proteomes" id="UP000297638"/>
    </source>
</evidence>
<name>A0A4Y8TYM4_9MICC</name>
<dbReference type="InterPro" id="IPR012340">
    <property type="entry name" value="NA-bd_OB-fold"/>
</dbReference>
<accession>A0A4Y8TYM4</accession>
<comment type="caution">
    <text evidence="4">The sequence shown here is derived from an EMBL/GenBank/DDBJ whole genome shotgun (WGS) entry which is preliminary data.</text>
</comment>
<dbReference type="RefSeq" id="WP_134780242.1">
    <property type="nucleotide sequence ID" value="NZ_SPDS01000001.1"/>
</dbReference>